<reference evidence="1 2" key="1">
    <citation type="submission" date="2021-06" db="EMBL/GenBank/DDBJ databases">
        <authorList>
            <person name="Kallberg Y."/>
            <person name="Tangrot J."/>
            <person name="Rosling A."/>
        </authorList>
    </citation>
    <scope>NUCLEOTIDE SEQUENCE [LARGE SCALE GENOMIC DNA]</scope>
    <source>
        <strain evidence="1 2">120-4 pot B 10/14</strain>
    </source>
</reference>
<protein>
    <submittedName>
        <fullName evidence="1">43807_t:CDS:1</fullName>
    </submittedName>
</protein>
<feature type="non-terminal residue" evidence="1">
    <location>
        <position position="250"/>
    </location>
</feature>
<keyword evidence="2" id="KW-1185">Reference proteome</keyword>
<organism evidence="1 2">
    <name type="scientific">Gigaspora margarita</name>
    <dbReference type="NCBI Taxonomy" id="4874"/>
    <lineage>
        <taxon>Eukaryota</taxon>
        <taxon>Fungi</taxon>
        <taxon>Fungi incertae sedis</taxon>
        <taxon>Mucoromycota</taxon>
        <taxon>Glomeromycotina</taxon>
        <taxon>Glomeromycetes</taxon>
        <taxon>Diversisporales</taxon>
        <taxon>Gigasporaceae</taxon>
        <taxon>Gigaspora</taxon>
    </lineage>
</organism>
<dbReference type="EMBL" id="CAJVQB010011777">
    <property type="protein sequence ID" value="CAG8750321.1"/>
    <property type="molecule type" value="Genomic_DNA"/>
</dbReference>
<gene>
    <name evidence="1" type="ORF">GMARGA_LOCUS16312</name>
</gene>
<sequence length="250" mass="28628">MDSEDNLFDTIGETIDSDKLATSSSIIDTQNNSEDEFIVPSSNFGIHWTGFLCSKQVKNTKSYQYNAKCLHCNKIFEAQKETIINYIMNACQKIVAEEKSYPNKDIDMSSKKHLTDFFNKGSISSEKTDELHTLLLKSLIYAKEISKKDQNNQTLNNDSNSDNTNSTELEDYDEMFSSVFNSNNIELETNEFEKIYAEVEQNISNSFLEQLFNFDIEELTLESNEENISTNQIGIACEWTLDEILNKNNA</sequence>
<evidence type="ECO:0000313" key="2">
    <source>
        <dbReference type="Proteomes" id="UP000789901"/>
    </source>
</evidence>
<evidence type="ECO:0000313" key="1">
    <source>
        <dbReference type="EMBL" id="CAG8750321.1"/>
    </source>
</evidence>
<name>A0ABN7VAB6_GIGMA</name>
<dbReference type="Proteomes" id="UP000789901">
    <property type="component" value="Unassembled WGS sequence"/>
</dbReference>
<proteinExistence type="predicted"/>
<comment type="caution">
    <text evidence="1">The sequence shown here is derived from an EMBL/GenBank/DDBJ whole genome shotgun (WGS) entry which is preliminary data.</text>
</comment>
<accession>A0ABN7VAB6</accession>